<dbReference type="AlphaFoldDB" id="A0A8W7PQX0"/>
<evidence type="ECO:0000313" key="2">
    <source>
        <dbReference type="EnsemblMetazoa" id="ACOM036126-PA.1"/>
    </source>
</evidence>
<name>A0A8W7PQX0_ANOCL</name>
<dbReference type="Proteomes" id="UP000075882">
    <property type="component" value="Unassembled WGS sequence"/>
</dbReference>
<accession>A0A8W7PQX0</accession>
<proteinExistence type="predicted"/>
<evidence type="ECO:0000256" key="1">
    <source>
        <dbReference type="SAM" id="MobiDB-lite"/>
    </source>
</evidence>
<feature type="region of interest" description="Disordered" evidence="1">
    <location>
        <begin position="1"/>
        <end position="34"/>
    </location>
</feature>
<dbReference type="EnsemblMetazoa" id="ACOM036126-RA">
    <property type="protein sequence ID" value="ACOM036126-PA.1"/>
    <property type="gene ID" value="ACOM036126"/>
</dbReference>
<protein>
    <submittedName>
        <fullName evidence="2">Uncharacterized protein</fullName>
    </submittedName>
</protein>
<sequence length="129" mass="13909">MQEQQRNWLRQKGPASANLGTLTRGHNENGAANDAAFPVTRGNLGLIKDLPLLGPIPGARLEIAPVLPLDQRSHRLIRSGTIVRKNTRKHKPTLTAGVQVIARSGIDITSAAQDLFPFTALCATCIADR</sequence>
<reference evidence="2" key="1">
    <citation type="submission" date="2022-08" db="UniProtKB">
        <authorList>
            <consortium name="EnsemblMetazoa"/>
        </authorList>
    </citation>
    <scope>IDENTIFICATION</scope>
</reference>
<organism evidence="2">
    <name type="scientific">Anopheles coluzzii</name>
    <name type="common">African malaria mosquito</name>
    <dbReference type="NCBI Taxonomy" id="1518534"/>
    <lineage>
        <taxon>Eukaryota</taxon>
        <taxon>Metazoa</taxon>
        <taxon>Ecdysozoa</taxon>
        <taxon>Arthropoda</taxon>
        <taxon>Hexapoda</taxon>
        <taxon>Insecta</taxon>
        <taxon>Pterygota</taxon>
        <taxon>Neoptera</taxon>
        <taxon>Endopterygota</taxon>
        <taxon>Diptera</taxon>
        <taxon>Nematocera</taxon>
        <taxon>Culicoidea</taxon>
        <taxon>Culicidae</taxon>
        <taxon>Anophelinae</taxon>
        <taxon>Anopheles</taxon>
    </lineage>
</organism>